<evidence type="ECO:0000313" key="1">
    <source>
        <dbReference type="EMBL" id="GBM12654.1"/>
    </source>
</evidence>
<dbReference type="EMBL" id="BGPR01000317">
    <property type="protein sequence ID" value="GBM12654.1"/>
    <property type="molecule type" value="Genomic_DNA"/>
</dbReference>
<keyword evidence="2" id="KW-1185">Reference proteome</keyword>
<accession>A0A4Y2D9U1</accession>
<sequence>MSFLQTVEYNLRRREQRARESLDERFPPRSVRNTADWLRRARARSEQQMANRVNSQVETNVSEHECGMVTEICNFCQALYWRNELNSINKYTKCCRVSKLGNLQLCI</sequence>
<comment type="caution">
    <text evidence="1">The sequence shown here is derived from an EMBL/GenBank/DDBJ whole genome shotgun (WGS) entry which is preliminary data.</text>
</comment>
<gene>
    <name evidence="1" type="ORF">AVEN_46143_1</name>
</gene>
<reference evidence="1 2" key="1">
    <citation type="journal article" date="2019" name="Sci. Rep.">
        <title>Orb-weaving spider Araneus ventricosus genome elucidates the spidroin gene catalogue.</title>
        <authorList>
            <person name="Kono N."/>
            <person name="Nakamura H."/>
            <person name="Ohtoshi R."/>
            <person name="Moran D.A.P."/>
            <person name="Shinohara A."/>
            <person name="Yoshida Y."/>
            <person name="Fujiwara M."/>
            <person name="Mori M."/>
            <person name="Tomita M."/>
            <person name="Arakawa K."/>
        </authorList>
    </citation>
    <scope>NUCLEOTIDE SEQUENCE [LARGE SCALE GENOMIC DNA]</scope>
</reference>
<dbReference type="Proteomes" id="UP000499080">
    <property type="component" value="Unassembled WGS sequence"/>
</dbReference>
<dbReference type="AlphaFoldDB" id="A0A4Y2D9U1"/>
<protein>
    <submittedName>
        <fullName evidence="1">Uncharacterized protein</fullName>
    </submittedName>
</protein>
<evidence type="ECO:0000313" key="2">
    <source>
        <dbReference type="Proteomes" id="UP000499080"/>
    </source>
</evidence>
<name>A0A4Y2D9U1_ARAVE</name>
<organism evidence="1 2">
    <name type="scientific">Araneus ventricosus</name>
    <name type="common">Orbweaver spider</name>
    <name type="synonym">Epeira ventricosa</name>
    <dbReference type="NCBI Taxonomy" id="182803"/>
    <lineage>
        <taxon>Eukaryota</taxon>
        <taxon>Metazoa</taxon>
        <taxon>Ecdysozoa</taxon>
        <taxon>Arthropoda</taxon>
        <taxon>Chelicerata</taxon>
        <taxon>Arachnida</taxon>
        <taxon>Araneae</taxon>
        <taxon>Araneomorphae</taxon>
        <taxon>Entelegynae</taxon>
        <taxon>Araneoidea</taxon>
        <taxon>Araneidae</taxon>
        <taxon>Araneus</taxon>
    </lineage>
</organism>
<proteinExistence type="predicted"/>